<evidence type="ECO:0000313" key="3">
    <source>
        <dbReference type="Proteomes" id="UP001523234"/>
    </source>
</evidence>
<reference evidence="2 3" key="1">
    <citation type="submission" date="2022-06" db="EMBL/GenBank/DDBJ databases">
        <title>Fructobacillus taiwanensis sp. nov., isolated from the honeybee.</title>
        <authorList>
            <person name="Chen Y.-S."/>
            <person name="Wang L.-T."/>
            <person name="Lee Y.-S."/>
            <person name="Chang Y.-C."/>
            <person name="Wu H.-C."/>
            <person name="Liao C.-Y."/>
            <person name="Chen W.-H."/>
            <person name="Deng J.-N."/>
            <person name="Wang Y.-H."/>
        </authorList>
    </citation>
    <scope>NUCLEOTIDE SEQUENCE [LARGE SCALE GENOMIC DNA]</scope>
    <source>
        <strain evidence="2 3">W13</strain>
    </source>
</reference>
<feature type="domain" description="DNA methylase adenine-specific" evidence="1">
    <location>
        <begin position="57"/>
        <end position="168"/>
    </location>
</feature>
<proteinExistence type="predicted"/>
<dbReference type="InterPro" id="IPR029063">
    <property type="entry name" value="SAM-dependent_MTases_sf"/>
</dbReference>
<dbReference type="Proteomes" id="UP001523234">
    <property type="component" value="Unassembled WGS sequence"/>
</dbReference>
<name>A0ABT0ZPP7_9LACO</name>
<organism evidence="2 3">
    <name type="scientific">Fructobacillus apis</name>
    <dbReference type="NCBI Taxonomy" id="2935017"/>
    <lineage>
        <taxon>Bacteria</taxon>
        <taxon>Bacillati</taxon>
        <taxon>Bacillota</taxon>
        <taxon>Bacilli</taxon>
        <taxon>Lactobacillales</taxon>
        <taxon>Lactobacillaceae</taxon>
        <taxon>Fructobacillus</taxon>
    </lineage>
</organism>
<dbReference type="RefSeq" id="WP_252442653.1">
    <property type="nucleotide sequence ID" value="NZ_JAMWYK010000002.1"/>
</dbReference>
<accession>A0ABT0ZPP7</accession>
<protein>
    <submittedName>
        <fullName evidence="2">N-6 DNA methylase</fullName>
    </submittedName>
</protein>
<evidence type="ECO:0000313" key="2">
    <source>
        <dbReference type="EMBL" id="MCO0831930.1"/>
    </source>
</evidence>
<keyword evidence="2" id="KW-0489">Methyltransferase</keyword>
<keyword evidence="3" id="KW-1185">Reference proteome</keyword>
<dbReference type="GO" id="GO:0008168">
    <property type="term" value="F:methyltransferase activity"/>
    <property type="evidence" value="ECO:0007669"/>
    <property type="project" value="UniProtKB-KW"/>
</dbReference>
<comment type="caution">
    <text evidence="2">The sequence shown here is derived from an EMBL/GenBank/DDBJ whole genome shotgun (WGS) entry which is preliminary data.</text>
</comment>
<gene>
    <name evidence="2" type="ORF">NFX39_02315</name>
</gene>
<dbReference type="InterPro" id="IPR003356">
    <property type="entry name" value="DNA_methylase_A-5"/>
</dbReference>
<keyword evidence="2" id="KW-0808">Transferase</keyword>
<sequence>MSDDVGIIHDIFGVDEAIYLPTKMHEVMLDKDRREEAFSRYIKEYSCDPSVDGFHDYYMAEQAERKTNKQDFTPNAVSDLVAGLTGSNHANFVFEPTAGTGGMMIRNWWEGIQSLGPLGMLFHKPSSKFYWLEELSDRAIPFLLFNAAIRGINAVIVHGDSLSREVKNIYFVQNTEDEPFAHSSINVMPRTDEVRRYFNVDDWVGEPLEHIEDELELDGIRILANS</sequence>
<dbReference type="Gene3D" id="3.40.50.150">
    <property type="entry name" value="Vaccinia Virus protein VP39"/>
    <property type="match status" value="1"/>
</dbReference>
<evidence type="ECO:0000259" key="1">
    <source>
        <dbReference type="Pfam" id="PF02384"/>
    </source>
</evidence>
<dbReference type="SUPFAM" id="SSF53335">
    <property type="entry name" value="S-adenosyl-L-methionine-dependent methyltransferases"/>
    <property type="match status" value="1"/>
</dbReference>
<dbReference type="EMBL" id="JAMWYK010000002">
    <property type="protein sequence ID" value="MCO0831930.1"/>
    <property type="molecule type" value="Genomic_DNA"/>
</dbReference>
<dbReference type="Pfam" id="PF02384">
    <property type="entry name" value="N6_Mtase"/>
    <property type="match status" value="1"/>
</dbReference>
<dbReference type="GO" id="GO:0032259">
    <property type="term" value="P:methylation"/>
    <property type="evidence" value="ECO:0007669"/>
    <property type="project" value="UniProtKB-KW"/>
</dbReference>